<dbReference type="InterPro" id="IPR003016">
    <property type="entry name" value="2-oxoA_DH_lipoyl-BS"/>
</dbReference>
<evidence type="ECO:0000256" key="3">
    <source>
        <dbReference type="ARBA" id="ARBA00022679"/>
    </source>
</evidence>
<sequence length="454" mass="47297">MARITITLPDVGEGIAEAELTEWNVALGDEVQEDDVLGTVMTDKAAVEVPSSVSGKIVALGGEPGDTLAIGATFVEIETDADAPVAAPASETAPQSAQAGPEGKPQPEPGPEAPGTAPADGSADPDPGTGAPAPPQPSAGSAEPRASQRSGTAKPEPRTRALQPNERPLAAPAVRQRARDAGIDLRLVAGTGPAGRISHQDLDAWIANPQIGQSGTGRAPRTDSEDIKVLGMRRRIAEKMSISASRIPHITIIEEVDVTAVETLRAELNASHAAARGKLTVLPFLMRAIVRAVAEQPQLNATFDDEAGVIHQSGAVHVGIATQTPNGLTVPVVRHAEALSLWEAAAEIGRLAQSARDGKAKRDELSGSTISITSLGPLGALATTPIINHPEVAIVGVNKMAVRPVWDGQAFQPRTMMNLSSSFDHRIIDGWDAAVFVQKLKALLENPALLFIDE</sequence>
<keyword evidence="3 5" id="KW-0808">Transferase</keyword>
<protein>
    <recommendedName>
        <fullName evidence="5">Dihydrolipoamide acetyltransferase component of pyruvate dehydrogenase complex</fullName>
        <ecNumber evidence="5">2.3.1.-</ecNumber>
    </recommendedName>
</protein>
<dbReference type="InterPro" id="IPR000089">
    <property type="entry name" value="Biotin_lipoyl"/>
</dbReference>
<evidence type="ECO:0000256" key="2">
    <source>
        <dbReference type="ARBA" id="ARBA00011484"/>
    </source>
</evidence>
<dbReference type="EC" id="2.3.1.-" evidence="5"/>
<dbReference type="RefSeq" id="WP_219201871.1">
    <property type="nucleotide sequence ID" value="NZ_JAHWQX010000003.1"/>
</dbReference>
<evidence type="ECO:0000256" key="4">
    <source>
        <dbReference type="ARBA" id="ARBA00023315"/>
    </source>
</evidence>
<comment type="cofactor">
    <cofactor evidence="1 5">
        <name>(R)-lipoate</name>
        <dbReference type="ChEBI" id="CHEBI:83088"/>
    </cofactor>
</comment>
<name>A0ABS6WPN6_9HYPH</name>
<dbReference type="CDD" id="cd06849">
    <property type="entry name" value="lipoyl_domain"/>
    <property type="match status" value="1"/>
</dbReference>
<evidence type="ECO:0000259" key="7">
    <source>
        <dbReference type="PROSITE" id="PS50968"/>
    </source>
</evidence>
<evidence type="ECO:0000256" key="5">
    <source>
        <dbReference type="RuleBase" id="RU003423"/>
    </source>
</evidence>
<reference evidence="9" key="1">
    <citation type="submission" date="2021-07" db="EMBL/GenBank/DDBJ databases">
        <title>Pseudohoeflea marina sp. nov. a polyhydroxyalcanoate-producing bacterium.</title>
        <authorList>
            <person name="Zheng W."/>
            <person name="Yu S."/>
            <person name="Huang Y."/>
        </authorList>
    </citation>
    <scope>NUCLEOTIDE SEQUENCE</scope>
    <source>
        <strain evidence="9">DP4N28-3</strain>
    </source>
</reference>
<dbReference type="PROSITE" id="PS00189">
    <property type="entry name" value="LIPOYL"/>
    <property type="match status" value="1"/>
</dbReference>
<keyword evidence="5" id="KW-0450">Lipoyl</keyword>
<gene>
    <name evidence="9" type="ORF">KY465_11565</name>
</gene>
<evidence type="ECO:0000313" key="9">
    <source>
        <dbReference type="EMBL" id="MBW3097918.1"/>
    </source>
</evidence>
<evidence type="ECO:0000259" key="8">
    <source>
        <dbReference type="PROSITE" id="PS51826"/>
    </source>
</evidence>
<keyword evidence="4 5" id="KW-0012">Acyltransferase</keyword>
<evidence type="ECO:0000256" key="1">
    <source>
        <dbReference type="ARBA" id="ARBA00001938"/>
    </source>
</evidence>
<comment type="similarity">
    <text evidence="5">Belongs to the 2-oxoacid dehydrogenase family.</text>
</comment>
<evidence type="ECO:0000313" key="10">
    <source>
        <dbReference type="Proteomes" id="UP001430804"/>
    </source>
</evidence>
<dbReference type="Pfam" id="PF02817">
    <property type="entry name" value="E3_binding"/>
    <property type="match status" value="1"/>
</dbReference>
<dbReference type="InterPro" id="IPR050743">
    <property type="entry name" value="2-oxoacid_DH_E2_comp"/>
</dbReference>
<dbReference type="PROSITE" id="PS51826">
    <property type="entry name" value="PSBD"/>
    <property type="match status" value="1"/>
</dbReference>
<dbReference type="InterPro" id="IPR001078">
    <property type="entry name" value="2-oxoacid_DH_actylTfrase"/>
</dbReference>
<dbReference type="Pfam" id="PF00364">
    <property type="entry name" value="Biotin_lipoyl"/>
    <property type="match status" value="1"/>
</dbReference>
<accession>A0ABS6WPN6</accession>
<comment type="subunit">
    <text evidence="2">Forms a 24-polypeptide structural core with octahedral symmetry.</text>
</comment>
<keyword evidence="10" id="KW-1185">Reference proteome</keyword>
<organism evidence="9 10">
    <name type="scientific">Pseudohoeflea coraliihabitans</name>
    <dbReference type="NCBI Taxonomy" id="2860393"/>
    <lineage>
        <taxon>Bacteria</taxon>
        <taxon>Pseudomonadati</taxon>
        <taxon>Pseudomonadota</taxon>
        <taxon>Alphaproteobacteria</taxon>
        <taxon>Hyphomicrobiales</taxon>
        <taxon>Rhizobiaceae</taxon>
        <taxon>Pseudohoeflea</taxon>
    </lineage>
</organism>
<dbReference type="Proteomes" id="UP001430804">
    <property type="component" value="Unassembled WGS sequence"/>
</dbReference>
<evidence type="ECO:0000256" key="6">
    <source>
        <dbReference type="SAM" id="MobiDB-lite"/>
    </source>
</evidence>
<comment type="caution">
    <text evidence="9">The sequence shown here is derived from an EMBL/GenBank/DDBJ whole genome shotgun (WGS) entry which is preliminary data.</text>
</comment>
<dbReference type="PANTHER" id="PTHR43178">
    <property type="entry name" value="DIHYDROLIPOAMIDE ACETYLTRANSFERASE COMPONENT OF PYRUVATE DEHYDROGENASE COMPLEX"/>
    <property type="match status" value="1"/>
</dbReference>
<feature type="domain" description="Peripheral subunit-binding (PSBD)" evidence="8">
    <location>
        <begin position="169"/>
        <end position="206"/>
    </location>
</feature>
<proteinExistence type="inferred from homology"/>
<dbReference type="Pfam" id="PF00198">
    <property type="entry name" value="2-oxoacid_dh"/>
    <property type="match status" value="1"/>
</dbReference>
<dbReference type="PROSITE" id="PS50968">
    <property type="entry name" value="BIOTINYL_LIPOYL"/>
    <property type="match status" value="1"/>
</dbReference>
<feature type="region of interest" description="Disordered" evidence="6">
    <location>
        <begin position="86"/>
        <end position="176"/>
    </location>
</feature>
<feature type="compositionally biased region" description="Low complexity" evidence="6">
    <location>
        <begin position="113"/>
        <end position="131"/>
    </location>
</feature>
<feature type="domain" description="Lipoyl-binding" evidence="7">
    <location>
        <begin position="3"/>
        <end position="78"/>
    </location>
</feature>
<dbReference type="InterPro" id="IPR004167">
    <property type="entry name" value="PSBD"/>
</dbReference>
<dbReference type="EMBL" id="JAHWQX010000003">
    <property type="protein sequence ID" value="MBW3097918.1"/>
    <property type="molecule type" value="Genomic_DNA"/>
</dbReference>
<dbReference type="PANTHER" id="PTHR43178:SF5">
    <property type="entry name" value="LIPOAMIDE ACYLTRANSFERASE COMPONENT OF BRANCHED-CHAIN ALPHA-KETO ACID DEHYDROGENASE COMPLEX, MITOCHONDRIAL"/>
    <property type="match status" value="1"/>
</dbReference>